<evidence type="ECO:0000313" key="4">
    <source>
        <dbReference type="EMBL" id="GJM90901.1"/>
    </source>
</evidence>
<accession>A0AAV5BX12</accession>
<feature type="transmembrane region" description="Helical" evidence="3">
    <location>
        <begin position="68"/>
        <end position="86"/>
    </location>
</feature>
<dbReference type="Pfam" id="PF01554">
    <property type="entry name" value="MatE"/>
    <property type="match status" value="1"/>
</dbReference>
<keyword evidence="3" id="KW-0812">Transmembrane</keyword>
<gene>
    <name evidence="4" type="primary">ga07224</name>
    <name evidence="4" type="ORF">PR202_ga07224</name>
</gene>
<reference evidence="4" key="2">
    <citation type="submission" date="2021-12" db="EMBL/GenBank/DDBJ databases">
        <title>Resequencing data analysis of finger millet.</title>
        <authorList>
            <person name="Hatakeyama M."/>
            <person name="Aluri S."/>
            <person name="Balachadran M.T."/>
            <person name="Sivarajan S.R."/>
            <person name="Poveda L."/>
            <person name="Shimizu-Inatsugi R."/>
            <person name="Schlapbach R."/>
            <person name="Sreeman S.M."/>
            <person name="Shimizu K.K."/>
        </authorList>
    </citation>
    <scope>NUCLEOTIDE SEQUENCE</scope>
</reference>
<dbReference type="PANTHER" id="PTHR11206">
    <property type="entry name" value="MULTIDRUG RESISTANCE PROTEIN"/>
    <property type="match status" value="1"/>
</dbReference>
<dbReference type="GO" id="GO:0016020">
    <property type="term" value="C:membrane"/>
    <property type="evidence" value="ECO:0007669"/>
    <property type="project" value="InterPro"/>
</dbReference>
<feature type="transmembrane region" description="Helical" evidence="3">
    <location>
        <begin position="20"/>
        <end position="48"/>
    </location>
</feature>
<evidence type="ECO:0008006" key="6">
    <source>
        <dbReference type="Google" id="ProtNLM"/>
    </source>
</evidence>
<dbReference type="Proteomes" id="UP001054889">
    <property type="component" value="Unassembled WGS sequence"/>
</dbReference>
<evidence type="ECO:0000256" key="3">
    <source>
        <dbReference type="SAM" id="Phobius"/>
    </source>
</evidence>
<proteinExistence type="inferred from homology"/>
<protein>
    <recommendedName>
        <fullName evidence="6">Protein DETOXIFICATION</fullName>
    </recommendedName>
</protein>
<sequence>MNSVQVVSLMFVGRLGRLELAGASVATAFTTATGLCVLGGMASALATLCGQAFGAGQYGQVGVHKQRAMLVLAAAGVPVAAAWAYAGELLAWCGMGADIPSLFAIAQMQCHIQFLQTQNIVVPVMAAASCAGCWRAGSGSAAEASRSASPSLTWSTSPSWRSTSGSRRHARAPGWDSPARRSKASPGS</sequence>
<comment type="caution">
    <text evidence="4">The sequence shown here is derived from an EMBL/GenBank/DDBJ whole genome shotgun (WGS) entry which is preliminary data.</text>
</comment>
<dbReference type="EMBL" id="BQKI01000003">
    <property type="protein sequence ID" value="GJM90901.1"/>
    <property type="molecule type" value="Genomic_DNA"/>
</dbReference>
<keyword evidence="3" id="KW-1133">Transmembrane helix</keyword>
<keyword evidence="3" id="KW-0472">Membrane</keyword>
<feature type="compositionally biased region" description="Low complexity" evidence="2">
    <location>
        <begin position="144"/>
        <end position="165"/>
    </location>
</feature>
<feature type="region of interest" description="Disordered" evidence="2">
    <location>
        <begin position="144"/>
        <end position="188"/>
    </location>
</feature>
<evidence type="ECO:0000256" key="2">
    <source>
        <dbReference type="SAM" id="MobiDB-lite"/>
    </source>
</evidence>
<organism evidence="4 5">
    <name type="scientific">Eleusine coracana subsp. coracana</name>
    <dbReference type="NCBI Taxonomy" id="191504"/>
    <lineage>
        <taxon>Eukaryota</taxon>
        <taxon>Viridiplantae</taxon>
        <taxon>Streptophyta</taxon>
        <taxon>Embryophyta</taxon>
        <taxon>Tracheophyta</taxon>
        <taxon>Spermatophyta</taxon>
        <taxon>Magnoliopsida</taxon>
        <taxon>Liliopsida</taxon>
        <taxon>Poales</taxon>
        <taxon>Poaceae</taxon>
        <taxon>PACMAD clade</taxon>
        <taxon>Chloridoideae</taxon>
        <taxon>Cynodonteae</taxon>
        <taxon>Eleusininae</taxon>
        <taxon>Eleusine</taxon>
    </lineage>
</organism>
<comment type="similarity">
    <text evidence="1">Belongs to the multi antimicrobial extrusion (MATE) (TC 2.A.66.1) family.</text>
</comment>
<evidence type="ECO:0000313" key="5">
    <source>
        <dbReference type="Proteomes" id="UP001054889"/>
    </source>
</evidence>
<evidence type="ECO:0000256" key="1">
    <source>
        <dbReference type="ARBA" id="ARBA00010199"/>
    </source>
</evidence>
<dbReference type="GO" id="GO:0015297">
    <property type="term" value="F:antiporter activity"/>
    <property type="evidence" value="ECO:0007669"/>
    <property type="project" value="InterPro"/>
</dbReference>
<dbReference type="AlphaFoldDB" id="A0AAV5BX12"/>
<reference evidence="4" key="1">
    <citation type="journal article" date="2018" name="DNA Res.">
        <title>Multiple hybrid de novo genome assembly of finger millet, an orphan allotetraploid crop.</title>
        <authorList>
            <person name="Hatakeyama M."/>
            <person name="Aluri S."/>
            <person name="Balachadran M.T."/>
            <person name="Sivarajan S.R."/>
            <person name="Patrignani A."/>
            <person name="Gruter S."/>
            <person name="Poveda L."/>
            <person name="Shimizu-Inatsugi R."/>
            <person name="Baeten J."/>
            <person name="Francoijs K.J."/>
            <person name="Nataraja K.N."/>
            <person name="Reddy Y.A.N."/>
            <person name="Phadnis S."/>
            <person name="Ravikumar R.L."/>
            <person name="Schlapbach R."/>
            <person name="Sreeman S.M."/>
            <person name="Shimizu K.K."/>
        </authorList>
    </citation>
    <scope>NUCLEOTIDE SEQUENCE</scope>
</reference>
<dbReference type="InterPro" id="IPR002528">
    <property type="entry name" value="MATE_fam"/>
</dbReference>
<dbReference type="GO" id="GO:0042910">
    <property type="term" value="F:xenobiotic transmembrane transporter activity"/>
    <property type="evidence" value="ECO:0007669"/>
    <property type="project" value="InterPro"/>
</dbReference>
<name>A0AAV5BX12_ELECO</name>
<keyword evidence="5" id="KW-1185">Reference proteome</keyword>